<dbReference type="KEGG" id="talb:FTW19_15795"/>
<evidence type="ECO:0000313" key="1">
    <source>
        <dbReference type="EMBL" id="QEE29324.1"/>
    </source>
</evidence>
<dbReference type="Proteomes" id="UP000321820">
    <property type="component" value="Chromosome"/>
</dbReference>
<organism evidence="1 2">
    <name type="scientific">Terriglobus albidus</name>
    <dbReference type="NCBI Taxonomy" id="1592106"/>
    <lineage>
        <taxon>Bacteria</taxon>
        <taxon>Pseudomonadati</taxon>
        <taxon>Acidobacteriota</taxon>
        <taxon>Terriglobia</taxon>
        <taxon>Terriglobales</taxon>
        <taxon>Acidobacteriaceae</taxon>
        <taxon>Terriglobus</taxon>
    </lineage>
</organism>
<accession>A0A5B9ECF6</accession>
<dbReference type="OrthoDB" id="122535at2"/>
<protein>
    <submittedName>
        <fullName evidence="1">Uncharacterized protein</fullName>
    </submittedName>
</protein>
<gene>
    <name evidence="1" type="ORF">FTW19_15795</name>
</gene>
<dbReference type="AlphaFoldDB" id="A0A5B9ECF6"/>
<evidence type="ECO:0000313" key="2">
    <source>
        <dbReference type="Proteomes" id="UP000321820"/>
    </source>
</evidence>
<sequence length="76" mass="9107">MFGGLLFLWNATKGHRLRPWNSPYLRWRLETYSGLKAEQITASDFFRFAWRERGQLMRFLRWTGEIRDLAGKRGGE</sequence>
<dbReference type="EMBL" id="CP042806">
    <property type="protein sequence ID" value="QEE29324.1"/>
    <property type="molecule type" value="Genomic_DNA"/>
</dbReference>
<reference evidence="1 2" key="1">
    <citation type="submission" date="2019-08" db="EMBL/GenBank/DDBJ databases">
        <title>Complete genome sequence of Terriglobus albidus strain ORNL.</title>
        <authorList>
            <person name="Podar M."/>
        </authorList>
    </citation>
    <scope>NUCLEOTIDE SEQUENCE [LARGE SCALE GENOMIC DNA]</scope>
    <source>
        <strain evidence="1 2">ORNL</strain>
    </source>
</reference>
<proteinExistence type="predicted"/>
<name>A0A5B9ECF6_9BACT</name>
<keyword evidence="2" id="KW-1185">Reference proteome</keyword>